<name>A0A0K8R6F0_IXORI</name>
<dbReference type="AlphaFoldDB" id="A0A0K8R6F0"/>
<proteinExistence type="evidence at transcript level"/>
<feature type="chain" id="PRO_5005515870" evidence="1">
    <location>
        <begin position="20"/>
        <end position="110"/>
    </location>
</feature>
<dbReference type="EMBL" id="GADI01007744">
    <property type="protein sequence ID" value="JAA66064.1"/>
    <property type="molecule type" value="mRNA"/>
</dbReference>
<evidence type="ECO:0000256" key="1">
    <source>
        <dbReference type="SAM" id="SignalP"/>
    </source>
</evidence>
<keyword evidence="1" id="KW-0732">Signal</keyword>
<evidence type="ECO:0000313" key="2">
    <source>
        <dbReference type="EMBL" id="JAA66064.1"/>
    </source>
</evidence>
<feature type="signal peptide" evidence="1">
    <location>
        <begin position="1"/>
        <end position="19"/>
    </location>
</feature>
<sequence>MRFLLFAVVLILPAFEGEGASSGIDKCQLALMNKKGDIYCEISGYDNFNSWIFKTCELACGGAMVQLPNEACPNGTMHNPCTEEELHHLQNWAKTLETKKAKIKEKWCNA</sequence>
<protein>
    <submittedName>
        <fullName evidence="2">Putative ixodes 10 kDa peptide protein</fullName>
    </submittedName>
</protein>
<reference evidence="2" key="1">
    <citation type="submission" date="2012-12" db="EMBL/GenBank/DDBJ databases">
        <title>Identification and characterization of a phenylalanine ammonia-lyase gene family in Isatis indigotica Fort.</title>
        <authorList>
            <person name="Liu Q."/>
            <person name="Chen J."/>
            <person name="Zhou X."/>
            <person name="Di P."/>
            <person name="Xiao Y."/>
            <person name="Xuan H."/>
            <person name="Zhang L."/>
            <person name="Chen W."/>
        </authorList>
    </citation>
    <scope>NUCLEOTIDE SEQUENCE</scope>
    <source>
        <tissue evidence="2">Salivary gland</tissue>
    </source>
</reference>
<organism evidence="2">
    <name type="scientific">Ixodes ricinus</name>
    <name type="common">Common tick</name>
    <name type="synonym">Acarus ricinus</name>
    <dbReference type="NCBI Taxonomy" id="34613"/>
    <lineage>
        <taxon>Eukaryota</taxon>
        <taxon>Metazoa</taxon>
        <taxon>Ecdysozoa</taxon>
        <taxon>Arthropoda</taxon>
        <taxon>Chelicerata</taxon>
        <taxon>Arachnida</taxon>
        <taxon>Acari</taxon>
        <taxon>Parasitiformes</taxon>
        <taxon>Ixodida</taxon>
        <taxon>Ixodoidea</taxon>
        <taxon>Ixodidae</taxon>
        <taxon>Ixodinae</taxon>
        <taxon>Ixodes</taxon>
    </lineage>
</organism>
<accession>A0A0K8R6F0</accession>